<dbReference type="SUPFAM" id="SSF53850">
    <property type="entry name" value="Periplasmic binding protein-like II"/>
    <property type="match status" value="1"/>
</dbReference>
<dbReference type="PANTHER" id="PTHR30006">
    <property type="entry name" value="THIAMINE-BINDING PERIPLASMIC PROTEIN-RELATED"/>
    <property type="match status" value="1"/>
</dbReference>
<evidence type="ECO:0000256" key="4">
    <source>
        <dbReference type="ARBA" id="ARBA00022989"/>
    </source>
</evidence>
<dbReference type="PANTHER" id="PTHR30006:SF2">
    <property type="entry name" value="ABC TRANSPORTER SUBSTRATE-BINDING PROTEIN"/>
    <property type="match status" value="1"/>
</dbReference>
<keyword evidence="4 6" id="KW-1133">Transmembrane helix</keyword>
<keyword evidence="5 6" id="KW-0472">Membrane</keyword>
<feature type="transmembrane region" description="Helical" evidence="6">
    <location>
        <begin position="511"/>
        <end position="531"/>
    </location>
</feature>
<dbReference type="Proteomes" id="UP000595053">
    <property type="component" value="Chromosome"/>
</dbReference>
<feature type="transmembrane region" description="Helical" evidence="6">
    <location>
        <begin position="711"/>
        <end position="735"/>
    </location>
</feature>
<feature type="transmembrane region" description="Helical" evidence="6">
    <location>
        <begin position="552"/>
        <end position="577"/>
    </location>
</feature>
<feature type="domain" description="ABC transmembrane type-1" evidence="7">
    <location>
        <begin position="346"/>
        <end position="529"/>
    </location>
</feature>
<evidence type="ECO:0000256" key="3">
    <source>
        <dbReference type="ARBA" id="ARBA00022729"/>
    </source>
</evidence>
<dbReference type="InterPro" id="IPR035906">
    <property type="entry name" value="MetI-like_sf"/>
</dbReference>
<comment type="subcellular location">
    <subcellularLocation>
        <location evidence="1">Membrane</location>
        <topology evidence="1">Multi-pass membrane protein</topology>
    </subcellularLocation>
</comment>
<dbReference type="GO" id="GO:0055085">
    <property type="term" value="P:transmembrane transport"/>
    <property type="evidence" value="ECO:0007669"/>
    <property type="project" value="InterPro"/>
</dbReference>
<dbReference type="Gene3D" id="1.10.3720.10">
    <property type="entry name" value="MetI-like"/>
    <property type="match status" value="1"/>
</dbReference>
<feature type="transmembrane region" description="Helical" evidence="6">
    <location>
        <begin position="621"/>
        <end position="643"/>
    </location>
</feature>
<keyword evidence="2 6" id="KW-0812">Transmembrane</keyword>
<feature type="transmembrane region" description="Helical" evidence="6">
    <location>
        <begin position="455"/>
        <end position="480"/>
    </location>
</feature>
<feature type="transmembrane region" description="Helical" evidence="6">
    <location>
        <begin position="583"/>
        <end position="609"/>
    </location>
</feature>
<organism evidence="8 9">
    <name type="scientific">Trueperella pecoris</name>
    <dbReference type="NCBI Taxonomy" id="2733571"/>
    <lineage>
        <taxon>Bacteria</taxon>
        <taxon>Bacillati</taxon>
        <taxon>Actinomycetota</taxon>
        <taxon>Actinomycetes</taxon>
        <taxon>Actinomycetales</taxon>
        <taxon>Actinomycetaceae</taxon>
        <taxon>Trueperella</taxon>
    </lineage>
</organism>
<dbReference type="PROSITE" id="PS50928">
    <property type="entry name" value="ABC_TM1"/>
    <property type="match status" value="1"/>
</dbReference>
<dbReference type="EMBL" id="CP063213">
    <property type="protein sequence ID" value="QOR46305.1"/>
    <property type="molecule type" value="Genomic_DNA"/>
</dbReference>
<dbReference type="GO" id="GO:0030975">
    <property type="term" value="F:thiamine binding"/>
    <property type="evidence" value="ECO:0007669"/>
    <property type="project" value="TreeGrafter"/>
</dbReference>
<evidence type="ECO:0000256" key="2">
    <source>
        <dbReference type="ARBA" id="ARBA00022692"/>
    </source>
</evidence>
<dbReference type="GO" id="GO:0016020">
    <property type="term" value="C:membrane"/>
    <property type="evidence" value="ECO:0007669"/>
    <property type="project" value="UniProtKB-SubCell"/>
</dbReference>
<gene>
    <name evidence="8" type="ORF">INS88_03635</name>
</gene>
<dbReference type="Pfam" id="PF13531">
    <property type="entry name" value="SBP_bac_11"/>
    <property type="match status" value="1"/>
</dbReference>
<feature type="transmembrane region" description="Helical" evidence="6">
    <location>
        <begin position="413"/>
        <end position="434"/>
    </location>
</feature>
<proteinExistence type="predicted"/>
<dbReference type="SUPFAM" id="SSF161098">
    <property type="entry name" value="MetI-like"/>
    <property type="match status" value="1"/>
</dbReference>
<protein>
    <submittedName>
        <fullName evidence="8">Extracellular solute-binding protein</fullName>
    </submittedName>
</protein>
<feature type="transmembrane region" description="Helical" evidence="6">
    <location>
        <begin position="352"/>
        <end position="371"/>
    </location>
</feature>
<feature type="transmembrane region" description="Helical" evidence="6">
    <location>
        <begin position="769"/>
        <end position="791"/>
    </location>
</feature>
<evidence type="ECO:0000256" key="1">
    <source>
        <dbReference type="ARBA" id="ARBA00004141"/>
    </source>
</evidence>
<evidence type="ECO:0000256" key="5">
    <source>
        <dbReference type="ARBA" id="ARBA00023136"/>
    </source>
</evidence>
<dbReference type="AlphaFoldDB" id="A0A7M1QYA8"/>
<keyword evidence="9" id="KW-1185">Reference proteome</keyword>
<name>A0A7M1QYA8_9ACTO</name>
<dbReference type="RefSeq" id="WP_197551591.1">
    <property type="nucleotide sequence ID" value="NZ_CP063213.1"/>
</dbReference>
<dbReference type="InterPro" id="IPR000515">
    <property type="entry name" value="MetI-like"/>
</dbReference>
<evidence type="ECO:0000256" key="6">
    <source>
        <dbReference type="SAM" id="Phobius"/>
    </source>
</evidence>
<feature type="transmembrane region" description="Helical" evidence="6">
    <location>
        <begin position="378"/>
        <end position="401"/>
    </location>
</feature>
<feature type="transmembrane region" description="Helical" evidence="6">
    <location>
        <begin position="663"/>
        <end position="690"/>
    </location>
</feature>
<accession>A0A7M1QYA8</accession>
<dbReference type="GO" id="GO:0030976">
    <property type="term" value="F:thiamine pyrophosphate binding"/>
    <property type="evidence" value="ECO:0007669"/>
    <property type="project" value="TreeGrafter"/>
</dbReference>
<dbReference type="Gene3D" id="3.40.190.10">
    <property type="entry name" value="Periplasmic binding protein-like II"/>
    <property type="match status" value="2"/>
</dbReference>
<dbReference type="GO" id="GO:0030288">
    <property type="term" value="C:outer membrane-bounded periplasmic space"/>
    <property type="evidence" value="ECO:0007669"/>
    <property type="project" value="TreeGrafter"/>
</dbReference>
<reference evidence="8 9" key="1">
    <citation type="submission" date="2020-10" db="EMBL/GenBank/DDBJ databases">
        <title>Trueperella pecoris sp. nov. isolated from bovine and porcine specimens.</title>
        <authorList>
            <person name="Schoenecker L."/>
            <person name="Schnydrig P."/>
            <person name="Brodard I."/>
            <person name="Thomann A."/>
            <person name="Hemphill A."/>
            <person name="Rodriguez-Campos S."/>
            <person name="Perreten V."/>
            <person name="Jores J."/>
            <person name="Kittl S."/>
        </authorList>
    </citation>
    <scope>NUCLEOTIDE SEQUENCE [LARGE SCALE GENOMIC DNA]</scope>
    <source>
        <strain evidence="8 9">15A0121</strain>
    </source>
</reference>
<keyword evidence="3" id="KW-0732">Signal</keyword>
<dbReference type="CDD" id="cd06261">
    <property type="entry name" value="TM_PBP2"/>
    <property type="match status" value="1"/>
</dbReference>
<dbReference type="GO" id="GO:0015888">
    <property type="term" value="P:thiamine transport"/>
    <property type="evidence" value="ECO:0007669"/>
    <property type="project" value="TreeGrafter"/>
</dbReference>
<sequence>MLRNSRWLRRHLPALVAIPVVVAFALLALLSARTSAPDLAVLCSNKAEACEAVARTFESEQDVDVLVVRMPTSQALAHISSPHSHGEFDLWMGGPAEAYTEAAAHGLLRPASSEPPNSIPSGWKDPQLRWFGVYGGVLSLCVADDVVAPASWEELAGSNLAIAMPNPSTSGTAATFLWSQYERLGSLAVAKDYYAAVGRHVGTYTQSGTVPAQLVAGGRLPSAVTFDSYCLAEQAAGAPVHAVYFADGTGFEIGSVGLLAGTKRPDLAQDFLSLAVSDRGQRVSATSSHQYPTSAALEGNLRTKLDSFATPIFGENIAEAGRHRAELIRMWEEEIYFAGDSPLGPLLRSGTLSLIAGVLAAVAGSVMALAFRLGRGRGLTFICAALPFLFPPVTWALALTYGPFSMNPYGPAIVIVANAVALEPVAFVIVVLALSAVSDRHMVEARALGMRATTIAIRLLAPNVVRGFAMASAVVALLALTDPSLTLIFGGPQRYFASDVLTGIATNRPGAAASALIMSIGVAALVAIPLSKALTARLRRVEPRHLRPPTTWWWGWATVAFGIGVLSLVGVIVSHLARPQPSLMFTTTTGVLLLVVTMALMLAGLIVVAAPLGRRGLRASVYVALAVALSAQISGGVLVWALHRDWLQLAGTRIVPPIVGVDSIYQGLVGVALAYLLLALPMAVLMIIIIRLRVDPLVREMRDAGAYRLRMAVELIPVIFPSLTVALALLTGLVLTRSAPAIFIDLGGKLSIAPLAIIDHVSAAEDGQAFAVSVVTAALIMALLSMAGVLWHHVRRKL</sequence>
<evidence type="ECO:0000313" key="9">
    <source>
        <dbReference type="Proteomes" id="UP000595053"/>
    </source>
</evidence>
<evidence type="ECO:0000313" key="8">
    <source>
        <dbReference type="EMBL" id="QOR46305.1"/>
    </source>
</evidence>
<evidence type="ECO:0000259" key="7">
    <source>
        <dbReference type="PROSITE" id="PS50928"/>
    </source>
</evidence>